<organism evidence="1 2">
    <name type="scientific">Chitinophaga sancti</name>
    <dbReference type="NCBI Taxonomy" id="1004"/>
    <lineage>
        <taxon>Bacteria</taxon>
        <taxon>Pseudomonadati</taxon>
        <taxon>Bacteroidota</taxon>
        <taxon>Chitinophagia</taxon>
        <taxon>Chitinophagales</taxon>
        <taxon>Chitinophagaceae</taxon>
        <taxon>Chitinophaga</taxon>
    </lineage>
</organism>
<sequence length="93" mass="10934">MMLSYEHKSEPQFGRNSELPARYCYNISCSPATQELHTNLYDRAFRTKYGAFLTRKYVSADRYRNVKVCLPNFKLILRDNFRSLSAGNFPLIK</sequence>
<proteinExistence type="predicted"/>
<reference evidence="1 2" key="1">
    <citation type="submission" date="2016-11" db="EMBL/GenBank/DDBJ databases">
        <authorList>
            <person name="Jaros S."/>
            <person name="Januszkiewicz K."/>
            <person name="Wedrychowicz H."/>
        </authorList>
    </citation>
    <scope>NUCLEOTIDE SEQUENCE [LARGE SCALE GENOMIC DNA]</scope>
    <source>
        <strain evidence="1 2">DSM 784</strain>
    </source>
</reference>
<dbReference type="AlphaFoldDB" id="A0A1K1MW59"/>
<protein>
    <submittedName>
        <fullName evidence="1">Uncharacterized protein</fullName>
    </submittedName>
</protein>
<dbReference type="EMBL" id="FPIZ01000002">
    <property type="protein sequence ID" value="SFW27428.1"/>
    <property type="molecule type" value="Genomic_DNA"/>
</dbReference>
<dbReference type="STRING" id="1004.SAMN05661012_00952"/>
<accession>A0A1K1MW59</accession>
<dbReference type="Proteomes" id="UP000183788">
    <property type="component" value="Unassembled WGS sequence"/>
</dbReference>
<name>A0A1K1MW59_9BACT</name>
<evidence type="ECO:0000313" key="1">
    <source>
        <dbReference type="EMBL" id="SFW27428.1"/>
    </source>
</evidence>
<evidence type="ECO:0000313" key="2">
    <source>
        <dbReference type="Proteomes" id="UP000183788"/>
    </source>
</evidence>
<gene>
    <name evidence="1" type="ORF">SAMN05661012_00952</name>
</gene>